<dbReference type="EMBL" id="BAAAQK010000003">
    <property type="protein sequence ID" value="GAA1834684.1"/>
    <property type="molecule type" value="Genomic_DNA"/>
</dbReference>
<gene>
    <name evidence="1" type="ORF">GCM10009836_11250</name>
</gene>
<organism evidence="1 2">
    <name type="scientific">Pseudonocardia ailaonensis</name>
    <dbReference type="NCBI Taxonomy" id="367279"/>
    <lineage>
        <taxon>Bacteria</taxon>
        <taxon>Bacillati</taxon>
        <taxon>Actinomycetota</taxon>
        <taxon>Actinomycetes</taxon>
        <taxon>Pseudonocardiales</taxon>
        <taxon>Pseudonocardiaceae</taxon>
        <taxon>Pseudonocardia</taxon>
    </lineage>
</organism>
<evidence type="ECO:0000313" key="2">
    <source>
        <dbReference type="Proteomes" id="UP001500449"/>
    </source>
</evidence>
<dbReference type="Proteomes" id="UP001500449">
    <property type="component" value="Unassembled WGS sequence"/>
</dbReference>
<keyword evidence="2" id="KW-1185">Reference proteome</keyword>
<protein>
    <submittedName>
        <fullName evidence="1">Uncharacterized protein</fullName>
    </submittedName>
</protein>
<proteinExistence type="predicted"/>
<reference evidence="1 2" key="1">
    <citation type="journal article" date="2019" name="Int. J. Syst. Evol. Microbiol.">
        <title>The Global Catalogue of Microorganisms (GCM) 10K type strain sequencing project: providing services to taxonomists for standard genome sequencing and annotation.</title>
        <authorList>
            <consortium name="The Broad Institute Genomics Platform"/>
            <consortium name="The Broad Institute Genome Sequencing Center for Infectious Disease"/>
            <person name="Wu L."/>
            <person name="Ma J."/>
        </authorList>
    </citation>
    <scope>NUCLEOTIDE SEQUENCE [LARGE SCALE GENOMIC DNA]</scope>
    <source>
        <strain evidence="1 2">JCM 16009</strain>
    </source>
</reference>
<evidence type="ECO:0000313" key="1">
    <source>
        <dbReference type="EMBL" id="GAA1834684.1"/>
    </source>
</evidence>
<comment type="caution">
    <text evidence="1">The sequence shown here is derived from an EMBL/GenBank/DDBJ whole genome shotgun (WGS) entry which is preliminary data.</text>
</comment>
<accession>A0ABN2MQU4</accession>
<sequence length="89" mass="9788">MTLCRALDSLHRSRHPDPGTRWRREVFPVSEKVTVGYGTCPVCVRLKHVHLDATLRLHNSYSARGTVVVAQRCAGSGELSMEGGRAESA</sequence>
<name>A0ABN2MQU4_9PSEU</name>